<dbReference type="CDD" id="cd02197">
    <property type="entry name" value="HypE"/>
    <property type="match status" value="1"/>
</dbReference>
<dbReference type="SUPFAM" id="SSF56042">
    <property type="entry name" value="PurM C-terminal domain-like"/>
    <property type="match status" value="1"/>
</dbReference>
<proteinExistence type="inferred from homology"/>
<sequence>MADSSRTSIDFSNWSCPLPLADYPTIVMGHGGGGKLGNELVEHLFLPAFRNPELENLGDAAVLEAAGARMALSTDSFVVQPLFFPGGSIGELAVNGTVNDLAVSGAEPKFLSASFILEEGFPLNQLAAIVSAMAKAAATAGVKIVTGDTKVVERGHGDGCYVNTAGVGFLRAGIQVGPHRARPGDAVIVSGTMGDHGMAIMSVREGLEFESPIRSDCAALNGMIAEVLDAAGEAVHAMRDPTRGGLASTLNEIAQASDVGMVIDETSLPVRAEVQSACDLLGLDPVYVANEGKAVFFVAPEAADRVLQVLRAHPLGCEAARIGHVTAQHRRMLVSRTAMGANRVIPTMIGEQLPRIC</sequence>
<dbReference type="Pfam" id="PF02769">
    <property type="entry name" value="AIRS_C"/>
    <property type="match status" value="1"/>
</dbReference>
<dbReference type="PANTHER" id="PTHR30303">
    <property type="entry name" value="HYDROGENASE ISOENZYMES FORMATION PROTEIN HYPE"/>
    <property type="match status" value="1"/>
</dbReference>
<reference evidence="5" key="1">
    <citation type="submission" date="2018-02" db="EMBL/GenBank/DDBJ databases">
        <authorList>
            <person name="Hausmann B."/>
        </authorList>
    </citation>
    <scope>NUCLEOTIDE SEQUENCE [LARGE SCALE GENOMIC DNA]</scope>
    <source>
        <strain evidence="5">Peat soil MAG SbA5</strain>
    </source>
</reference>
<dbReference type="Gene3D" id="3.30.1330.10">
    <property type="entry name" value="PurM-like, N-terminal domain"/>
    <property type="match status" value="1"/>
</dbReference>
<dbReference type="Gene3D" id="3.90.650.10">
    <property type="entry name" value="PurM-like C-terminal domain"/>
    <property type="match status" value="1"/>
</dbReference>
<dbReference type="Proteomes" id="UP000239735">
    <property type="component" value="Unassembled WGS sequence"/>
</dbReference>
<evidence type="ECO:0000259" key="2">
    <source>
        <dbReference type="Pfam" id="PF00586"/>
    </source>
</evidence>
<evidence type="ECO:0000313" key="4">
    <source>
        <dbReference type="EMBL" id="SPE20299.1"/>
    </source>
</evidence>
<dbReference type="InterPro" id="IPR010918">
    <property type="entry name" value="PurM-like_C_dom"/>
</dbReference>
<gene>
    <name evidence="4" type="primary">hypE</name>
    <name evidence="4" type="ORF">SBA5_290153</name>
</gene>
<dbReference type="PANTHER" id="PTHR30303:SF0">
    <property type="entry name" value="CARBAMOYL DEHYDRATASE HYPE"/>
    <property type="match status" value="1"/>
</dbReference>
<feature type="domain" description="PurM-like C-terminal" evidence="3">
    <location>
        <begin position="182"/>
        <end position="330"/>
    </location>
</feature>
<dbReference type="AlphaFoldDB" id="A0A2N9LAI0"/>
<dbReference type="SUPFAM" id="SSF55326">
    <property type="entry name" value="PurM N-terminal domain-like"/>
    <property type="match status" value="1"/>
</dbReference>
<evidence type="ECO:0000313" key="5">
    <source>
        <dbReference type="Proteomes" id="UP000239735"/>
    </source>
</evidence>
<dbReference type="NCBIfam" id="TIGR02124">
    <property type="entry name" value="hypE"/>
    <property type="match status" value="1"/>
</dbReference>
<evidence type="ECO:0000256" key="1">
    <source>
        <dbReference type="ARBA" id="ARBA00006243"/>
    </source>
</evidence>
<organism evidence="4 5">
    <name type="scientific">Candidatus Sulfuritelmatomonas gaucii</name>
    <dbReference type="NCBI Taxonomy" id="2043161"/>
    <lineage>
        <taxon>Bacteria</taxon>
        <taxon>Pseudomonadati</taxon>
        <taxon>Acidobacteriota</taxon>
        <taxon>Terriglobia</taxon>
        <taxon>Terriglobales</taxon>
        <taxon>Acidobacteriaceae</taxon>
        <taxon>Candidatus Sulfuritelmatomonas</taxon>
    </lineage>
</organism>
<comment type="similarity">
    <text evidence="1">Belongs to the HypE family.</text>
</comment>
<dbReference type="Pfam" id="PF00586">
    <property type="entry name" value="AIRS"/>
    <property type="match status" value="1"/>
</dbReference>
<protein>
    <submittedName>
        <fullName evidence="4">Carbamoyl phosphate phosphatase, hydrogenase 3 maturation protein</fullName>
    </submittedName>
</protein>
<dbReference type="InterPro" id="IPR016188">
    <property type="entry name" value="PurM-like_N"/>
</dbReference>
<feature type="domain" description="PurM-like N-terminal" evidence="2">
    <location>
        <begin position="59"/>
        <end position="169"/>
    </location>
</feature>
<dbReference type="InterPro" id="IPR036921">
    <property type="entry name" value="PurM-like_N_sf"/>
</dbReference>
<accession>A0A2N9LAI0</accession>
<dbReference type="GO" id="GO:0051604">
    <property type="term" value="P:protein maturation"/>
    <property type="evidence" value="ECO:0007669"/>
    <property type="project" value="TreeGrafter"/>
</dbReference>
<dbReference type="InterPro" id="IPR011854">
    <property type="entry name" value="HypE"/>
</dbReference>
<dbReference type="EMBL" id="OKRB01000085">
    <property type="protein sequence ID" value="SPE20299.1"/>
    <property type="molecule type" value="Genomic_DNA"/>
</dbReference>
<evidence type="ECO:0000259" key="3">
    <source>
        <dbReference type="Pfam" id="PF02769"/>
    </source>
</evidence>
<dbReference type="PIRSF" id="PIRSF005644">
    <property type="entry name" value="Hdrgns_mtr_HypE"/>
    <property type="match status" value="1"/>
</dbReference>
<name>A0A2N9LAI0_9BACT</name>
<dbReference type="InterPro" id="IPR036676">
    <property type="entry name" value="PurM-like_C_sf"/>
</dbReference>